<protein>
    <submittedName>
        <fullName evidence="3">SGNH/GDSL hydrolase family protein</fullName>
    </submittedName>
</protein>
<dbReference type="RefSeq" id="WP_131530094.1">
    <property type="nucleotide sequence ID" value="NZ_SJSO01000007.1"/>
</dbReference>
<gene>
    <name evidence="3" type="ORF">EZ456_11050</name>
</gene>
<organism evidence="3 4">
    <name type="scientific">Pedobacter psychrodurus</name>
    <dbReference type="NCBI Taxonomy" id="2530456"/>
    <lineage>
        <taxon>Bacteria</taxon>
        <taxon>Pseudomonadati</taxon>
        <taxon>Bacteroidota</taxon>
        <taxon>Sphingobacteriia</taxon>
        <taxon>Sphingobacteriales</taxon>
        <taxon>Sphingobacteriaceae</taxon>
        <taxon>Pedobacter</taxon>
    </lineage>
</organism>
<dbReference type="EMBL" id="SJSO01000007">
    <property type="protein sequence ID" value="TCD27053.1"/>
    <property type="molecule type" value="Genomic_DNA"/>
</dbReference>
<keyword evidence="4" id="KW-1185">Reference proteome</keyword>
<sequence length="248" mass="27490">MNRRKAIKGSLAVLSSVLLVKSDYAYALNHQVSSDSSNPTVINAGIGGNNTIDLLNRIDQNCLSKHPKLTVLMVGTNDMNSVKHVPIAQYENNLSTLVKRIKSSGSKVLLMTILPMYAEYLLSRHPASFYEPEGVQGRRKQVNDVIRKVADQQKIDFLDLGHRFSAIGKIGIDKNSLIQNVANSNKTDGIHPTANGYRFIALSVYDYIIDHRLPKTDIVCFGDSITKGDATIDRDSYPAYLKKLLAQE</sequence>
<feature type="domain" description="SGNH hydrolase-type esterase" evidence="2">
    <location>
        <begin position="29"/>
        <end position="198"/>
    </location>
</feature>
<dbReference type="SUPFAM" id="SSF52266">
    <property type="entry name" value="SGNH hydrolase"/>
    <property type="match status" value="1"/>
</dbReference>
<dbReference type="Gene3D" id="3.40.50.1110">
    <property type="entry name" value="SGNH hydrolase"/>
    <property type="match status" value="1"/>
</dbReference>
<reference evidence="3 4" key="1">
    <citation type="submission" date="2019-02" db="EMBL/GenBank/DDBJ databases">
        <title>Pedobacter sp. RP-3-21 sp. nov., isolated from Arctic soil.</title>
        <authorList>
            <person name="Dahal R.H."/>
        </authorList>
    </citation>
    <scope>NUCLEOTIDE SEQUENCE [LARGE SCALE GENOMIC DNA]</scope>
    <source>
        <strain evidence="3 4">RP-3-21</strain>
    </source>
</reference>
<dbReference type="InterPro" id="IPR036514">
    <property type="entry name" value="SGNH_hydro_sf"/>
</dbReference>
<evidence type="ECO:0000313" key="4">
    <source>
        <dbReference type="Proteomes" id="UP000293925"/>
    </source>
</evidence>
<dbReference type="GO" id="GO:0004622">
    <property type="term" value="F:phosphatidylcholine lysophospholipase activity"/>
    <property type="evidence" value="ECO:0007669"/>
    <property type="project" value="TreeGrafter"/>
</dbReference>
<accession>A0A4R0PWG5</accession>
<dbReference type="Proteomes" id="UP000293925">
    <property type="component" value="Unassembled WGS sequence"/>
</dbReference>
<evidence type="ECO:0000259" key="2">
    <source>
        <dbReference type="Pfam" id="PF13472"/>
    </source>
</evidence>
<evidence type="ECO:0000256" key="1">
    <source>
        <dbReference type="SAM" id="SignalP"/>
    </source>
</evidence>
<feature type="signal peptide" evidence="1">
    <location>
        <begin position="1"/>
        <end position="27"/>
    </location>
</feature>
<dbReference type="OrthoDB" id="9794725at2"/>
<evidence type="ECO:0000313" key="3">
    <source>
        <dbReference type="EMBL" id="TCD27053.1"/>
    </source>
</evidence>
<name>A0A4R0PWG5_9SPHI</name>
<dbReference type="InterPro" id="IPR013830">
    <property type="entry name" value="SGNH_hydro"/>
</dbReference>
<dbReference type="PANTHER" id="PTHR30383:SF5">
    <property type="entry name" value="SGNH HYDROLASE-TYPE ESTERASE DOMAIN-CONTAINING PROTEIN"/>
    <property type="match status" value="1"/>
</dbReference>
<feature type="chain" id="PRO_5020515313" evidence="1">
    <location>
        <begin position="28"/>
        <end position="248"/>
    </location>
</feature>
<proteinExistence type="predicted"/>
<dbReference type="PANTHER" id="PTHR30383">
    <property type="entry name" value="THIOESTERASE 1/PROTEASE 1/LYSOPHOSPHOLIPASE L1"/>
    <property type="match status" value="1"/>
</dbReference>
<dbReference type="Pfam" id="PF13472">
    <property type="entry name" value="Lipase_GDSL_2"/>
    <property type="match status" value="1"/>
</dbReference>
<dbReference type="AlphaFoldDB" id="A0A4R0PWG5"/>
<keyword evidence="3" id="KW-0378">Hydrolase</keyword>
<keyword evidence="1" id="KW-0732">Signal</keyword>
<comment type="caution">
    <text evidence="3">The sequence shown here is derived from an EMBL/GenBank/DDBJ whole genome shotgun (WGS) entry which is preliminary data.</text>
</comment>
<dbReference type="InterPro" id="IPR051532">
    <property type="entry name" value="Ester_Hydrolysis_Enzymes"/>
</dbReference>